<evidence type="ECO:0000313" key="3">
    <source>
        <dbReference type="Proteomes" id="UP000272400"/>
    </source>
</evidence>
<dbReference type="EMBL" id="RJKE01000001">
    <property type="protein sequence ID" value="ROO86196.1"/>
    <property type="molecule type" value="Genomic_DNA"/>
</dbReference>
<protein>
    <submittedName>
        <fullName evidence="2">Uncharacterized protein</fullName>
    </submittedName>
</protein>
<evidence type="ECO:0000256" key="1">
    <source>
        <dbReference type="SAM" id="MobiDB-lite"/>
    </source>
</evidence>
<name>A0A3N1CY67_9ACTN</name>
<proteinExistence type="predicted"/>
<dbReference type="RefSeq" id="WP_170201462.1">
    <property type="nucleotide sequence ID" value="NZ_RJKE01000001.1"/>
</dbReference>
<accession>A0A3N1CY67</accession>
<dbReference type="AlphaFoldDB" id="A0A3N1CY67"/>
<evidence type="ECO:0000313" key="2">
    <source>
        <dbReference type="EMBL" id="ROO86196.1"/>
    </source>
</evidence>
<comment type="caution">
    <text evidence="2">The sequence shown here is derived from an EMBL/GenBank/DDBJ whole genome shotgun (WGS) entry which is preliminary data.</text>
</comment>
<reference evidence="2 3" key="1">
    <citation type="submission" date="2018-11" db="EMBL/GenBank/DDBJ databases">
        <title>Sequencing the genomes of 1000 actinobacteria strains.</title>
        <authorList>
            <person name="Klenk H.-P."/>
        </authorList>
    </citation>
    <scope>NUCLEOTIDE SEQUENCE [LARGE SCALE GENOMIC DNA]</scope>
    <source>
        <strain evidence="2 3">DSM 44254</strain>
    </source>
</reference>
<gene>
    <name evidence="2" type="ORF">EDD29_3759</name>
</gene>
<sequence>MNENPLSGLDGLTLRDLDRIGQERLGELVGHVLDEQVTGPLIGNQDPALGAGTAPDEA</sequence>
<feature type="region of interest" description="Disordered" evidence="1">
    <location>
        <begin position="39"/>
        <end position="58"/>
    </location>
</feature>
<dbReference type="Proteomes" id="UP000272400">
    <property type="component" value="Unassembled WGS sequence"/>
</dbReference>
<organism evidence="2 3">
    <name type="scientific">Actinocorallia herbida</name>
    <dbReference type="NCBI Taxonomy" id="58109"/>
    <lineage>
        <taxon>Bacteria</taxon>
        <taxon>Bacillati</taxon>
        <taxon>Actinomycetota</taxon>
        <taxon>Actinomycetes</taxon>
        <taxon>Streptosporangiales</taxon>
        <taxon>Thermomonosporaceae</taxon>
        <taxon>Actinocorallia</taxon>
    </lineage>
</organism>
<keyword evidence="3" id="KW-1185">Reference proteome</keyword>